<keyword evidence="1" id="KW-0677">Repeat</keyword>
<dbReference type="AlphaFoldDB" id="A0A9P9D0L8"/>
<dbReference type="Proteomes" id="UP000717696">
    <property type="component" value="Unassembled WGS sequence"/>
</dbReference>
<dbReference type="SMART" id="SM00248">
    <property type="entry name" value="ANK"/>
    <property type="match status" value="5"/>
</dbReference>
<dbReference type="PANTHER" id="PTHR24188:SF29">
    <property type="entry name" value="GH09064P"/>
    <property type="match status" value="1"/>
</dbReference>
<comment type="caution">
    <text evidence="4">The sequence shown here is derived from an EMBL/GenBank/DDBJ whole genome shotgun (WGS) entry which is preliminary data.</text>
</comment>
<dbReference type="PANTHER" id="PTHR24188">
    <property type="entry name" value="ANKYRIN REPEAT PROTEIN"/>
    <property type="match status" value="1"/>
</dbReference>
<dbReference type="InterPro" id="IPR036770">
    <property type="entry name" value="Ankyrin_rpt-contain_sf"/>
</dbReference>
<dbReference type="SUPFAM" id="SSF48403">
    <property type="entry name" value="Ankyrin repeat"/>
    <property type="match status" value="1"/>
</dbReference>
<name>A0A9P9D0L8_9HYPO</name>
<evidence type="ECO:0000313" key="5">
    <source>
        <dbReference type="Proteomes" id="UP000717696"/>
    </source>
</evidence>
<feature type="repeat" description="ANK" evidence="3">
    <location>
        <begin position="157"/>
        <end position="189"/>
    </location>
</feature>
<keyword evidence="2 3" id="KW-0040">ANK repeat</keyword>
<evidence type="ECO:0000313" key="4">
    <source>
        <dbReference type="EMBL" id="KAH7110423.1"/>
    </source>
</evidence>
<dbReference type="PROSITE" id="PS50297">
    <property type="entry name" value="ANK_REP_REGION"/>
    <property type="match status" value="5"/>
</dbReference>
<gene>
    <name evidence="4" type="ORF">B0J13DRAFT_534567</name>
</gene>
<organism evidence="4 5">
    <name type="scientific">Dactylonectria estremocensis</name>
    <dbReference type="NCBI Taxonomy" id="1079267"/>
    <lineage>
        <taxon>Eukaryota</taxon>
        <taxon>Fungi</taxon>
        <taxon>Dikarya</taxon>
        <taxon>Ascomycota</taxon>
        <taxon>Pezizomycotina</taxon>
        <taxon>Sordariomycetes</taxon>
        <taxon>Hypocreomycetidae</taxon>
        <taxon>Hypocreales</taxon>
        <taxon>Nectriaceae</taxon>
        <taxon>Dactylonectria</taxon>
    </lineage>
</organism>
<feature type="repeat" description="ANK" evidence="3">
    <location>
        <begin position="190"/>
        <end position="222"/>
    </location>
</feature>
<dbReference type="PROSITE" id="PS50088">
    <property type="entry name" value="ANK_REPEAT"/>
    <property type="match status" value="5"/>
</dbReference>
<dbReference type="CDD" id="cd09917">
    <property type="entry name" value="F-box_SF"/>
    <property type="match status" value="1"/>
</dbReference>
<dbReference type="OrthoDB" id="426293at2759"/>
<dbReference type="PRINTS" id="PR01415">
    <property type="entry name" value="ANKYRIN"/>
</dbReference>
<keyword evidence="5" id="KW-1185">Reference proteome</keyword>
<feature type="repeat" description="ANK" evidence="3">
    <location>
        <begin position="109"/>
        <end position="135"/>
    </location>
</feature>
<proteinExistence type="predicted"/>
<evidence type="ECO:0000256" key="3">
    <source>
        <dbReference type="PROSITE-ProRule" id="PRU00023"/>
    </source>
</evidence>
<dbReference type="Pfam" id="PF13637">
    <property type="entry name" value="Ank_4"/>
    <property type="match status" value="2"/>
</dbReference>
<dbReference type="Gene3D" id="1.25.40.20">
    <property type="entry name" value="Ankyrin repeat-containing domain"/>
    <property type="match status" value="4"/>
</dbReference>
<dbReference type="Pfam" id="PF12796">
    <property type="entry name" value="Ank_2"/>
    <property type="match status" value="1"/>
</dbReference>
<feature type="repeat" description="ANK" evidence="3">
    <location>
        <begin position="256"/>
        <end position="277"/>
    </location>
</feature>
<reference evidence="4" key="1">
    <citation type="journal article" date="2021" name="Nat. Commun.">
        <title>Genetic determinants of endophytism in the Arabidopsis root mycobiome.</title>
        <authorList>
            <person name="Mesny F."/>
            <person name="Miyauchi S."/>
            <person name="Thiergart T."/>
            <person name="Pickel B."/>
            <person name="Atanasova L."/>
            <person name="Karlsson M."/>
            <person name="Huettel B."/>
            <person name="Barry K.W."/>
            <person name="Haridas S."/>
            <person name="Chen C."/>
            <person name="Bauer D."/>
            <person name="Andreopoulos W."/>
            <person name="Pangilinan J."/>
            <person name="LaButti K."/>
            <person name="Riley R."/>
            <person name="Lipzen A."/>
            <person name="Clum A."/>
            <person name="Drula E."/>
            <person name="Henrissat B."/>
            <person name="Kohler A."/>
            <person name="Grigoriev I.V."/>
            <person name="Martin F.M."/>
            <person name="Hacquard S."/>
        </authorList>
    </citation>
    <scope>NUCLEOTIDE SEQUENCE</scope>
    <source>
        <strain evidence="4">MPI-CAGE-AT-0021</strain>
    </source>
</reference>
<dbReference type="InterPro" id="IPR002110">
    <property type="entry name" value="Ankyrin_rpt"/>
</dbReference>
<accession>A0A9P9D0L8</accession>
<feature type="repeat" description="ANK" evidence="3">
    <location>
        <begin position="223"/>
        <end position="255"/>
    </location>
</feature>
<evidence type="ECO:0000256" key="1">
    <source>
        <dbReference type="ARBA" id="ARBA00022737"/>
    </source>
</evidence>
<protein>
    <submittedName>
        <fullName evidence="4">Ankyrin repeat-containing protein</fullName>
    </submittedName>
</protein>
<dbReference type="EMBL" id="JAGMUU010000063">
    <property type="protein sequence ID" value="KAH7110423.1"/>
    <property type="molecule type" value="Genomic_DNA"/>
</dbReference>
<evidence type="ECO:0000256" key="2">
    <source>
        <dbReference type="ARBA" id="ARBA00023043"/>
    </source>
</evidence>
<sequence>MLRLPIELLLRIAAHLESERDVNAFARTNRWLFFCLDPFLYRRNVEQSDSSALQWAAACGRERTARRAIDAGSEGTGEALRLSATNGHEEVTRILLAVDGVDGNSRDDDGQTPLSHAAAEGHESVVRLLLDSGKNGHLDVAQLFVEAGADKEAKDDYGRTALHRAARNGHLDVARLLVETGADKEAKDGDGRTALHLTATTGHLDVARLLVDAGADKEANNGNSWTPLHQAAWDGDLDVARLLVEAGADNEAEDDYGLTPLYFAARNGHLDIARLLE</sequence>